<keyword evidence="3" id="KW-1185">Reference proteome</keyword>
<feature type="region of interest" description="Disordered" evidence="2">
    <location>
        <begin position="201"/>
        <end position="253"/>
    </location>
</feature>
<dbReference type="PANTHER" id="PTHR19965:SF82">
    <property type="entry name" value="THO COMPLEX SUBUNIT 4"/>
    <property type="match status" value="1"/>
</dbReference>
<feature type="compositionally biased region" description="Gly residues" evidence="2">
    <location>
        <begin position="220"/>
        <end position="242"/>
    </location>
</feature>
<dbReference type="Proteomes" id="UP000887563">
    <property type="component" value="Unplaced"/>
</dbReference>
<evidence type="ECO:0000313" key="3">
    <source>
        <dbReference type="Proteomes" id="UP000887563"/>
    </source>
</evidence>
<feature type="compositionally biased region" description="Gly residues" evidence="2">
    <location>
        <begin position="50"/>
        <end position="59"/>
    </location>
</feature>
<feature type="region of interest" description="Disordered" evidence="2">
    <location>
        <begin position="21"/>
        <end position="59"/>
    </location>
</feature>
<organism evidence="3 4">
    <name type="scientific">Meloidogyne incognita</name>
    <name type="common">Southern root-knot nematode worm</name>
    <name type="synonym">Oxyuris incognita</name>
    <dbReference type="NCBI Taxonomy" id="6306"/>
    <lineage>
        <taxon>Eukaryota</taxon>
        <taxon>Metazoa</taxon>
        <taxon>Ecdysozoa</taxon>
        <taxon>Nematoda</taxon>
        <taxon>Chromadorea</taxon>
        <taxon>Rhabditida</taxon>
        <taxon>Tylenchina</taxon>
        <taxon>Tylenchomorpha</taxon>
        <taxon>Tylenchoidea</taxon>
        <taxon>Meloidogynidae</taxon>
        <taxon>Meloidogyninae</taxon>
        <taxon>Meloidogyne</taxon>
        <taxon>Meloidogyne incognita group</taxon>
    </lineage>
</organism>
<dbReference type="SUPFAM" id="SSF54928">
    <property type="entry name" value="RNA-binding domain, RBD"/>
    <property type="match status" value="1"/>
</dbReference>
<keyword evidence="1" id="KW-0694">RNA-binding</keyword>
<protein>
    <submittedName>
        <fullName evidence="4">RRM domain-containing protein</fullName>
    </submittedName>
</protein>
<accession>A0A914NWN4</accession>
<evidence type="ECO:0000313" key="4">
    <source>
        <dbReference type="WBParaSite" id="Minc3s11904g45230"/>
    </source>
</evidence>
<evidence type="ECO:0000256" key="1">
    <source>
        <dbReference type="ARBA" id="ARBA00022884"/>
    </source>
</evidence>
<dbReference type="InterPro" id="IPR035979">
    <property type="entry name" value="RBD_domain_sf"/>
</dbReference>
<feature type="region of interest" description="Disordered" evidence="2">
    <location>
        <begin position="94"/>
        <end position="114"/>
    </location>
</feature>
<dbReference type="PANTHER" id="PTHR19965">
    <property type="entry name" value="RNA AND EXPORT FACTOR BINDING PROTEIN"/>
    <property type="match status" value="1"/>
</dbReference>
<dbReference type="GO" id="GO:0003729">
    <property type="term" value="F:mRNA binding"/>
    <property type="evidence" value="ECO:0007669"/>
    <property type="project" value="TreeGrafter"/>
</dbReference>
<feature type="compositionally biased region" description="Basic residues" evidence="2">
    <location>
        <begin position="40"/>
        <end position="49"/>
    </location>
</feature>
<dbReference type="InterPro" id="IPR051229">
    <property type="entry name" value="ALYREF_mRNA_export"/>
</dbReference>
<dbReference type="WBParaSite" id="Minc3s11904g45230">
    <property type="protein sequence ID" value="Minc3s11904g45230"/>
    <property type="gene ID" value="Minc3s11904g45230"/>
</dbReference>
<sequence>MISDSIVDVNAALDDIISKRRVGKRAAPRIDEPLPLGRGGGRRNQRRRNSGGGGGFGNAGFGNSGFGNQSFGSNSGSFGNSGFGNSGFGNSGFGNVGPRRQFGGGGGRRTNNTSGEDVVWINISNLPDTVLTGDLQELFQEFNLLGVGVHYDEFGQHMGTADLFVDGRSAKAILREYANIAIDGQKIRFAIVNEQAAATPQFQNQQRRDNLRGGRRRGNAVGGGGGRRGGGGGGGGAGGGGGRRIRSDSGQSSRTYSRSEKFFKDLYVVGFCRVILGNFLGFDWEIFGIIGEYCGNFLSEIGLDLDPFFNCPLITRCQEFQILYLFPY</sequence>
<name>A0A914NWN4_MELIC</name>
<dbReference type="GO" id="GO:0005634">
    <property type="term" value="C:nucleus"/>
    <property type="evidence" value="ECO:0007669"/>
    <property type="project" value="TreeGrafter"/>
</dbReference>
<dbReference type="GO" id="GO:0006406">
    <property type="term" value="P:mRNA export from nucleus"/>
    <property type="evidence" value="ECO:0007669"/>
    <property type="project" value="TreeGrafter"/>
</dbReference>
<evidence type="ECO:0000256" key="2">
    <source>
        <dbReference type="SAM" id="MobiDB-lite"/>
    </source>
</evidence>
<reference evidence="4" key="1">
    <citation type="submission" date="2022-11" db="UniProtKB">
        <authorList>
            <consortium name="WormBaseParasite"/>
        </authorList>
    </citation>
    <scope>IDENTIFICATION</scope>
</reference>
<proteinExistence type="predicted"/>
<dbReference type="AlphaFoldDB" id="A0A914NWN4"/>